<feature type="compositionally biased region" description="Basic and acidic residues" evidence="1">
    <location>
        <begin position="17"/>
        <end position="32"/>
    </location>
</feature>
<dbReference type="AlphaFoldDB" id="B9TDW1"/>
<evidence type="ECO:0000313" key="3">
    <source>
        <dbReference type="Proteomes" id="UP000008311"/>
    </source>
</evidence>
<sequence>MHEAQLLSVRRRHRQRDSRALHEPASIRRHERVDHGAAPLRVCGRLRTRIVRQARVAAAARSNSRRRAGVHAYRREPAWTDALQDACGTRHAASNGAGNGTGSGTGNGAEAKDSITR</sequence>
<feature type="region of interest" description="Disordered" evidence="1">
    <location>
        <begin position="1"/>
        <end position="32"/>
    </location>
</feature>
<reference evidence="3" key="1">
    <citation type="journal article" date="2010" name="Nat. Biotechnol.">
        <title>Draft genome sequence of the oilseed species Ricinus communis.</title>
        <authorList>
            <person name="Chan A.P."/>
            <person name="Crabtree J."/>
            <person name="Zhao Q."/>
            <person name="Lorenzi H."/>
            <person name="Orvis J."/>
            <person name="Puiu D."/>
            <person name="Melake-Berhan A."/>
            <person name="Jones K.M."/>
            <person name="Redman J."/>
            <person name="Chen G."/>
            <person name="Cahoon E.B."/>
            <person name="Gedil M."/>
            <person name="Stanke M."/>
            <person name="Haas B.J."/>
            <person name="Wortman J.R."/>
            <person name="Fraser-Liggett C.M."/>
            <person name="Ravel J."/>
            <person name="Rabinowicz P.D."/>
        </authorList>
    </citation>
    <scope>NUCLEOTIDE SEQUENCE [LARGE SCALE GENOMIC DNA]</scope>
    <source>
        <strain evidence="3">cv. Hale</strain>
    </source>
</reference>
<dbReference type="Proteomes" id="UP000008311">
    <property type="component" value="Unassembled WGS sequence"/>
</dbReference>
<dbReference type="InParanoid" id="B9TDW1"/>
<dbReference type="EMBL" id="EQ978525">
    <property type="protein sequence ID" value="EEF25952.1"/>
    <property type="molecule type" value="Genomic_DNA"/>
</dbReference>
<organism evidence="2 3">
    <name type="scientific">Ricinus communis</name>
    <name type="common">Castor bean</name>
    <dbReference type="NCBI Taxonomy" id="3988"/>
    <lineage>
        <taxon>Eukaryota</taxon>
        <taxon>Viridiplantae</taxon>
        <taxon>Streptophyta</taxon>
        <taxon>Embryophyta</taxon>
        <taxon>Tracheophyta</taxon>
        <taxon>Spermatophyta</taxon>
        <taxon>Magnoliopsida</taxon>
        <taxon>eudicotyledons</taxon>
        <taxon>Gunneridae</taxon>
        <taxon>Pentapetalae</taxon>
        <taxon>rosids</taxon>
        <taxon>fabids</taxon>
        <taxon>Malpighiales</taxon>
        <taxon>Euphorbiaceae</taxon>
        <taxon>Acalyphoideae</taxon>
        <taxon>Acalypheae</taxon>
        <taxon>Ricinus</taxon>
    </lineage>
</organism>
<gene>
    <name evidence="2" type="ORF">RCOM_1961540</name>
</gene>
<protein>
    <submittedName>
        <fullName evidence="2">Uncharacterized protein</fullName>
    </submittedName>
</protein>
<accession>B9TDW1</accession>
<evidence type="ECO:0000256" key="1">
    <source>
        <dbReference type="SAM" id="MobiDB-lite"/>
    </source>
</evidence>
<evidence type="ECO:0000313" key="2">
    <source>
        <dbReference type="EMBL" id="EEF25952.1"/>
    </source>
</evidence>
<name>B9TDW1_RICCO</name>
<proteinExistence type="predicted"/>
<feature type="region of interest" description="Disordered" evidence="1">
    <location>
        <begin position="88"/>
        <end position="117"/>
    </location>
</feature>
<feature type="compositionally biased region" description="Gly residues" evidence="1">
    <location>
        <begin position="97"/>
        <end position="107"/>
    </location>
</feature>
<keyword evidence="3" id="KW-1185">Reference proteome</keyword>